<evidence type="ECO:0000256" key="8">
    <source>
        <dbReference type="SAM" id="Phobius"/>
    </source>
</evidence>
<dbReference type="GO" id="GO:0005886">
    <property type="term" value="C:plasma membrane"/>
    <property type="evidence" value="ECO:0007669"/>
    <property type="project" value="UniProtKB-SubCell"/>
</dbReference>
<dbReference type="OrthoDB" id="5089158at2"/>
<name>A0A0M2HIC6_MICTR</name>
<evidence type="ECO:0000259" key="9">
    <source>
        <dbReference type="Pfam" id="PF02687"/>
    </source>
</evidence>
<feature type="transmembrane region" description="Helical" evidence="8">
    <location>
        <begin position="355"/>
        <end position="382"/>
    </location>
</feature>
<comment type="caution">
    <text evidence="10">The sequence shown here is derived from an EMBL/GenBank/DDBJ whole genome shotgun (WGS) entry which is preliminary data.</text>
</comment>
<feature type="transmembrane region" description="Helical" evidence="8">
    <location>
        <begin position="883"/>
        <end position="906"/>
    </location>
</feature>
<dbReference type="AlphaFoldDB" id="A0A0M2HIC6"/>
<feature type="domain" description="ABC3 transporter permease C-terminal" evidence="9">
    <location>
        <begin position="310"/>
        <end position="428"/>
    </location>
</feature>
<protein>
    <submittedName>
        <fullName evidence="10">FtsX-like permease family protein</fullName>
    </submittedName>
</protein>
<accession>A0A0M2HIC6</accession>
<keyword evidence="11" id="KW-1185">Reference proteome</keyword>
<feature type="transmembrane region" description="Helical" evidence="8">
    <location>
        <begin position="449"/>
        <end position="472"/>
    </location>
</feature>
<feature type="region of interest" description="Disordered" evidence="7">
    <location>
        <begin position="1"/>
        <end position="24"/>
    </location>
</feature>
<reference evidence="10 11" key="1">
    <citation type="submission" date="2015-02" db="EMBL/GenBank/DDBJ databases">
        <title>Draft genome sequences of ten Microbacterium spp. with emphasis on heavy metal contaminated environments.</title>
        <authorList>
            <person name="Corretto E."/>
        </authorList>
    </citation>
    <scope>NUCLEOTIDE SEQUENCE [LARGE SCALE GENOMIC DNA]</scope>
    <source>
        <strain evidence="10 11">DSM 8608</strain>
    </source>
</reference>
<feature type="transmembrane region" description="Helical" evidence="8">
    <location>
        <begin position="301"/>
        <end position="329"/>
    </location>
</feature>
<evidence type="ECO:0000313" key="11">
    <source>
        <dbReference type="Proteomes" id="UP000034098"/>
    </source>
</evidence>
<feature type="transmembrane region" description="Helical" evidence="8">
    <location>
        <begin position="918"/>
        <end position="940"/>
    </location>
</feature>
<organism evidence="10 11">
    <name type="scientific">Microbacterium trichothecenolyticum</name>
    <name type="common">Aureobacterium trichothecenolyticum</name>
    <dbReference type="NCBI Taxonomy" id="69370"/>
    <lineage>
        <taxon>Bacteria</taxon>
        <taxon>Bacillati</taxon>
        <taxon>Actinomycetota</taxon>
        <taxon>Actinomycetes</taxon>
        <taxon>Micrococcales</taxon>
        <taxon>Microbacteriaceae</taxon>
        <taxon>Microbacterium</taxon>
    </lineage>
</organism>
<evidence type="ECO:0000256" key="6">
    <source>
        <dbReference type="ARBA" id="ARBA00038076"/>
    </source>
</evidence>
<dbReference type="PATRIC" id="fig|69370.6.peg.1057"/>
<dbReference type="Pfam" id="PF02687">
    <property type="entry name" value="FtsX"/>
    <property type="match status" value="1"/>
</dbReference>
<evidence type="ECO:0000256" key="2">
    <source>
        <dbReference type="ARBA" id="ARBA00022475"/>
    </source>
</evidence>
<dbReference type="Proteomes" id="UP000034098">
    <property type="component" value="Unassembled WGS sequence"/>
</dbReference>
<evidence type="ECO:0000313" key="10">
    <source>
        <dbReference type="EMBL" id="KJL44063.1"/>
    </source>
</evidence>
<evidence type="ECO:0000256" key="3">
    <source>
        <dbReference type="ARBA" id="ARBA00022692"/>
    </source>
</evidence>
<keyword evidence="4 8" id="KW-1133">Transmembrane helix</keyword>
<evidence type="ECO:0000256" key="4">
    <source>
        <dbReference type="ARBA" id="ARBA00022989"/>
    </source>
</evidence>
<dbReference type="PANTHER" id="PTHR30572">
    <property type="entry name" value="MEMBRANE COMPONENT OF TRANSPORTER-RELATED"/>
    <property type="match status" value="1"/>
</dbReference>
<dbReference type="InterPro" id="IPR050250">
    <property type="entry name" value="Macrolide_Exporter_MacB"/>
</dbReference>
<feature type="transmembrane region" description="Helical" evidence="8">
    <location>
        <begin position="402"/>
        <end position="422"/>
    </location>
</feature>
<feature type="transmembrane region" description="Helical" evidence="8">
    <location>
        <begin position="540"/>
        <end position="558"/>
    </location>
</feature>
<dbReference type="InterPro" id="IPR003838">
    <property type="entry name" value="ABC3_permease_C"/>
</dbReference>
<keyword evidence="2" id="KW-1003">Cell membrane</keyword>
<dbReference type="RefSeq" id="WP_045297407.1">
    <property type="nucleotide sequence ID" value="NZ_JYJA01000028.1"/>
</dbReference>
<feature type="transmembrane region" description="Helical" evidence="8">
    <location>
        <begin position="492"/>
        <end position="511"/>
    </location>
</feature>
<comment type="similarity">
    <text evidence="6">Belongs to the ABC-4 integral membrane protein family.</text>
</comment>
<feature type="transmembrane region" description="Helical" evidence="8">
    <location>
        <begin position="43"/>
        <end position="67"/>
    </location>
</feature>
<evidence type="ECO:0000256" key="1">
    <source>
        <dbReference type="ARBA" id="ARBA00004651"/>
    </source>
</evidence>
<evidence type="ECO:0000256" key="7">
    <source>
        <dbReference type="SAM" id="MobiDB-lite"/>
    </source>
</evidence>
<keyword evidence="5 8" id="KW-0472">Membrane</keyword>
<sequence length="954" mass="99514">MTSTLERTVDASAPPAPHGPGPVSRAARWRVAVRMAQRQLRRAWVSSVLVTTLVALPIAGMTGFLIFTASAIASPEERTAAELGDMEAWIAPSGVPGAGFWQVPTEPEWNGYPIDADGVMTMPDGEPLDDPTGLLAAGTEVLPVSRGMVSVATDDGAAVLPAWAGTTWDPRFAEAFVLVAGDRPAKARDAMVTPAALERLGLELGDTLRLSDGPAFTVTGTLDAAAIADGVAAVFLPEHARRAVGGTQKWYLPELELSWADVQRLNDEGGVVAYSRTVAFDPPEFSNRYYSSASTERWAKMWPLVLMLSVAALFAGYVVVMLAGAAFAVAARRQQRALAVAASVGANRRDLSRVVLLQGTALGLVGGAIGIAGGIGIAALVIALGSGAGTTMFWGFHVPWELIAAVLVFAVIVGTVSAWMPARAVGRTDALRALRGARRPQRPVVARPIWGSVLIVTGVAITLLCAFAVAAINATDFFGYDSLMRYVPAYGIVVGPIVAQFGILLSGRWLLWTASRGLSHAGMAARLASRDAAANASRTVPAFAAIAATVFIGVFALAQSSMQTAQTARLWYYDAPPGSIAVPIWPGSSSPGVHDPEDAEAGTTAALQIAHDAGADRAAVVSRQLNTVWEYPSAEEVPDDVTFTIALLGEQHLLDPEAQDYSSSFGQDPSNPISVVAAEDVRVVMGLELPASALAAYRDGAALVADGRFVSGGAIDVATFAGADVYEGRTPDNIWERRSSSPPPADPVRVARMDAIVVDAPLQPVAIAVAPSTAERLGMVLVPERVVATTPAPLAWAERDRMQAQAELLSGAAFTLAPGVEEGPPSDAAWMVPLLAAVAVLVLGASAVALGLARFERRPDDATIAAVGGTRSLRRGIGFWQGLIIAGLGALAGAAVGVLAPIGFSIQSEGALQISDIPWWLIAAVVVALPLAIAVTNWLAPPRRPELTRRTAIT</sequence>
<keyword evidence="3 8" id="KW-0812">Transmembrane</keyword>
<dbReference type="PANTHER" id="PTHR30572:SF4">
    <property type="entry name" value="ABC TRANSPORTER PERMEASE YTRF"/>
    <property type="match status" value="1"/>
</dbReference>
<comment type="subcellular location">
    <subcellularLocation>
        <location evidence="1">Cell membrane</location>
        <topology evidence="1">Multi-pass membrane protein</topology>
    </subcellularLocation>
</comment>
<proteinExistence type="inferred from homology"/>
<gene>
    <name evidence="10" type="ORF">RS82_01023</name>
</gene>
<dbReference type="GO" id="GO:0022857">
    <property type="term" value="F:transmembrane transporter activity"/>
    <property type="evidence" value="ECO:0007669"/>
    <property type="project" value="TreeGrafter"/>
</dbReference>
<evidence type="ECO:0000256" key="5">
    <source>
        <dbReference type="ARBA" id="ARBA00023136"/>
    </source>
</evidence>
<dbReference type="EMBL" id="JYJA01000028">
    <property type="protein sequence ID" value="KJL44063.1"/>
    <property type="molecule type" value="Genomic_DNA"/>
</dbReference>
<feature type="transmembrane region" description="Helical" evidence="8">
    <location>
        <begin position="830"/>
        <end position="853"/>
    </location>
</feature>